<protein>
    <recommendedName>
        <fullName evidence="1">Reverse transcriptase domain-containing protein</fullName>
    </recommendedName>
</protein>
<dbReference type="InterPro" id="IPR000477">
    <property type="entry name" value="RT_dom"/>
</dbReference>
<organism evidence="2 3">
    <name type="scientific">Paramuricea clavata</name>
    <name type="common">Red gorgonian</name>
    <name type="synonym">Violescent sea-whip</name>
    <dbReference type="NCBI Taxonomy" id="317549"/>
    <lineage>
        <taxon>Eukaryota</taxon>
        <taxon>Metazoa</taxon>
        <taxon>Cnidaria</taxon>
        <taxon>Anthozoa</taxon>
        <taxon>Octocorallia</taxon>
        <taxon>Malacalcyonacea</taxon>
        <taxon>Plexauridae</taxon>
        <taxon>Paramuricea</taxon>
    </lineage>
</organism>
<dbReference type="PANTHER" id="PTHR19446">
    <property type="entry name" value="REVERSE TRANSCRIPTASES"/>
    <property type="match status" value="1"/>
</dbReference>
<comment type="caution">
    <text evidence="2">The sequence shown here is derived from an EMBL/GenBank/DDBJ whole genome shotgun (WGS) entry which is preliminary data.</text>
</comment>
<sequence>MEELKEVVKNLPNGKAPGLDGVCYEHVKIGGDTLLSNMLSLFNMIITEEKIPASFKIAIKIPIPKSHNGKNSGFHDHRGISLLPAFDKILQRIILNRIQSLPPTQIHSLQGAYQKEQDALTTAFMIDESIKSCCDEGDCVYACFVDIRKAFDKMWIDAMLYKLFHKAGIKGKR</sequence>
<dbReference type="EMBL" id="CACRXK020007176">
    <property type="protein sequence ID" value="CAB4011517.1"/>
    <property type="molecule type" value="Genomic_DNA"/>
</dbReference>
<accession>A0A7D9EML7</accession>
<dbReference type="AlphaFoldDB" id="A0A7D9EML7"/>
<keyword evidence="3" id="KW-1185">Reference proteome</keyword>
<name>A0A7D9EML7_PARCT</name>
<dbReference type="Pfam" id="PF00078">
    <property type="entry name" value="RVT_1"/>
    <property type="match status" value="1"/>
</dbReference>
<evidence type="ECO:0000259" key="1">
    <source>
        <dbReference type="Pfam" id="PF00078"/>
    </source>
</evidence>
<reference evidence="2" key="1">
    <citation type="submission" date="2020-04" db="EMBL/GenBank/DDBJ databases">
        <authorList>
            <person name="Alioto T."/>
            <person name="Alioto T."/>
            <person name="Gomez Garrido J."/>
        </authorList>
    </citation>
    <scope>NUCLEOTIDE SEQUENCE</scope>
    <source>
        <strain evidence="2">A484AB</strain>
    </source>
</reference>
<gene>
    <name evidence="2" type="ORF">PACLA_8A033702</name>
</gene>
<dbReference type="Proteomes" id="UP001152795">
    <property type="component" value="Unassembled WGS sequence"/>
</dbReference>
<proteinExistence type="predicted"/>
<dbReference type="OrthoDB" id="6155487at2759"/>
<evidence type="ECO:0000313" key="2">
    <source>
        <dbReference type="EMBL" id="CAB4011517.1"/>
    </source>
</evidence>
<feature type="domain" description="Reverse transcriptase" evidence="1">
    <location>
        <begin position="74"/>
        <end position="164"/>
    </location>
</feature>
<evidence type="ECO:0000313" key="3">
    <source>
        <dbReference type="Proteomes" id="UP001152795"/>
    </source>
</evidence>